<evidence type="ECO:0000313" key="1">
    <source>
        <dbReference type="Proteomes" id="UP000228380"/>
    </source>
</evidence>
<dbReference type="KEGG" id="pda:120105154"/>
<name>A0A8B8ZGK3_PHODC</name>
<reference evidence="2" key="1">
    <citation type="submission" date="2025-08" db="UniProtKB">
        <authorList>
            <consortium name="RefSeq"/>
        </authorList>
    </citation>
    <scope>IDENTIFICATION</scope>
    <source>
        <tissue evidence="2">Young leaves</tissue>
    </source>
</reference>
<dbReference type="GeneID" id="120105154"/>
<dbReference type="AlphaFoldDB" id="A0A8B8ZGK3"/>
<gene>
    <name evidence="2" type="primary">LOC120105154</name>
</gene>
<organism evidence="1 2">
    <name type="scientific">Phoenix dactylifera</name>
    <name type="common">Date palm</name>
    <dbReference type="NCBI Taxonomy" id="42345"/>
    <lineage>
        <taxon>Eukaryota</taxon>
        <taxon>Viridiplantae</taxon>
        <taxon>Streptophyta</taxon>
        <taxon>Embryophyta</taxon>
        <taxon>Tracheophyta</taxon>
        <taxon>Spermatophyta</taxon>
        <taxon>Magnoliopsida</taxon>
        <taxon>Liliopsida</taxon>
        <taxon>Arecaceae</taxon>
        <taxon>Coryphoideae</taxon>
        <taxon>Phoeniceae</taxon>
        <taxon>Phoenix</taxon>
    </lineage>
</organism>
<accession>A0A8B8ZGK3</accession>
<dbReference type="OrthoDB" id="1746344at2759"/>
<dbReference type="RefSeq" id="XP_038973280.1">
    <property type="nucleotide sequence ID" value="XM_039117352.1"/>
</dbReference>
<dbReference type="Proteomes" id="UP000228380">
    <property type="component" value="Unplaced"/>
</dbReference>
<evidence type="ECO:0000313" key="2">
    <source>
        <dbReference type="RefSeq" id="XP_038973280.1"/>
    </source>
</evidence>
<protein>
    <submittedName>
        <fullName evidence="2">Binding partner of ACD11 1-like</fullName>
    </submittedName>
</protein>
<keyword evidence="1" id="KW-1185">Reference proteome</keyword>
<sequence>MLCFNKKEHVRDNDLLYITVLGIGNHLKEGKLSSTESAVRKVEDVVSSMLAKGFVLSKDALKRASDGSSGHKFRISDRKHGIVTGISVTIRVFSGSEKKGGLLSKKRKHNDTIIENLVTEIGRISSACEGSREDFKRIANFFEKKGQSDERRMALFEEIMKIEDFSEDDMLIAGEVISKDKSKIDFFFTLPQ</sequence>
<proteinExistence type="predicted"/>